<evidence type="ECO:0000256" key="5">
    <source>
        <dbReference type="SAM" id="Phobius"/>
    </source>
</evidence>
<dbReference type="InterPro" id="IPR000014">
    <property type="entry name" value="PAS"/>
</dbReference>
<dbReference type="Proteomes" id="UP000233256">
    <property type="component" value="Unassembled WGS sequence"/>
</dbReference>
<dbReference type="InterPro" id="IPR013656">
    <property type="entry name" value="PAS_4"/>
</dbReference>
<proteinExistence type="predicted"/>
<keyword evidence="5" id="KW-0472">Membrane</keyword>
<dbReference type="PANTHER" id="PTHR43065">
    <property type="entry name" value="SENSOR HISTIDINE KINASE"/>
    <property type="match status" value="1"/>
</dbReference>
<dbReference type="CDD" id="cd00156">
    <property type="entry name" value="REC"/>
    <property type="match status" value="1"/>
</dbReference>
<dbReference type="Pfam" id="PF00072">
    <property type="entry name" value="Response_reg"/>
    <property type="match status" value="1"/>
</dbReference>
<dbReference type="InterPro" id="IPR005467">
    <property type="entry name" value="His_kinase_dom"/>
</dbReference>
<dbReference type="EMBL" id="PGXC01000018">
    <property type="protein sequence ID" value="PKK89400.1"/>
    <property type="molecule type" value="Genomic_DNA"/>
</dbReference>
<organism evidence="8 9">
    <name type="scientific">Candidatus Wallbacteria bacterium HGW-Wallbacteria-1</name>
    <dbReference type="NCBI Taxonomy" id="2013854"/>
    <lineage>
        <taxon>Bacteria</taxon>
        <taxon>Candidatus Walliibacteriota</taxon>
    </lineage>
</organism>
<feature type="transmembrane region" description="Helical" evidence="5">
    <location>
        <begin position="12"/>
        <end position="34"/>
    </location>
</feature>
<dbReference type="PANTHER" id="PTHR43065:SF42">
    <property type="entry name" value="TWO-COMPONENT SENSOR PPRA"/>
    <property type="match status" value="1"/>
</dbReference>
<comment type="caution">
    <text evidence="8">The sequence shown here is derived from an EMBL/GenBank/DDBJ whole genome shotgun (WGS) entry which is preliminary data.</text>
</comment>
<dbReference type="InterPro" id="IPR003594">
    <property type="entry name" value="HATPase_dom"/>
</dbReference>
<dbReference type="SMART" id="SM00062">
    <property type="entry name" value="PBPb"/>
    <property type="match status" value="1"/>
</dbReference>
<dbReference type="InterPro" id="IPR036097">
    <property type="entry name" value="HisK_dim/P_sf"/>
</dbReference>
<dbReference type="PROSITE" id="PS50109">
    <property type="entry name" value="HIS_KIN"/>
    <property type="match status" value="1"/>
</dbReference>
<dbReference type="AlphaFoldDB" id="A0A2N1PM53"/>
<dbReference type="SMART" id="SM00388">
    <property type="entry name" value="HisKA"/>
    <property type="match status" value="1"/>
</dbReference>
<evidence type="ECO:0000256" key="3">
    <source>
        <dbReference type="ARBA" id="ARBA00022553"/>
    </source>
</evidence>
<feature type="modified residue" description="4-aspartylphosphate" evidence="4">
    <location>
        <position position="784"/>
    </location>
</feature>
<keyword evidence="5" id="KW-1133">Transmembrane helix</keyword>
<dbReference type="EC" id="2.7.13.3" evidence="2"/>
<dbReference type="InterPro" id="IPR004358">
    <property type="entry name" value="Sig_transdc_His_kin-like_C"/>
</dbReference>
<dbReference type="CDD" id="cd01007">
    <property type="entry name" value="PBP2_BvgS_HisK_like"/>
    <property type="match status" value="1"/>
</dbReference>
<evidence type="ECO:0000256" key="2">
    <source>
        <dbReference type="ARBA" id="ARBA00012438"/>
    </source>
</evidence>
<evidence type="ECO:0000313" key="9">
    <source>
        <dbReference type="Proteomes" id="UP000233256"/>
    </source>
</evidence>
<dbReference type="CDD" id="cd00082">
    <property type="entry name" value="HisKA"/>
    <property type="match status" value="1"/>
</dbReference>
<dbReference type="Gene3D" id="1.10.287.130">
    <property type="match status" value="1"/>
</dbReference>
<dbReference type="InterPro" id="IPR036890">
    <property type="entry name" value="HATPase_C_sf"/>
</dbReference>
<dbReference type="Gene3D" id="3.40.50.2300">
    <property type="match status" value="1"/>
</dbReference>
<evidence type="ECO:0000259" key="7">
    <source>
        <dbReference type="PROSITE" id="PS50110"/>
    </source>
</evidence>
<protein>
    <recommendedName>
        <fullName evidence="2">histidine kinase</fullName>
        <ecNumber evidence="2">2.7.13.3</ecNumber>
    </recommendedName>
</protein>
<dbReference type="SMART" id="SM00387">
    <property type="entry name" value="HATPase_c"/>
    <property type="match status" value="1"/>
</dbReference>
<keyword evidence="3 4" id="KW-0597">Phosphoprotein</keyword>
<dbReference type="PRINTS" id="PR00344">
    <property type="entry name" value="BCTRLSENSOR"/>
</dbReference>
<evidence type="ECO:0000256" key="1">
    <source>
        <dbReference type="ARBA" id="ARBA00000085"/>
    </source>
</evidence>
<gene>
    <name evidence="8" type="ORF">CVV64_14430</name>
</gene>
<dbReference type="Pfam" id="PF02518">
    <property type="entry name" value="HATPase_c"/>
    <property type="match status" value="1"/>
</dbReference>
<evidence type="ECO:0000256" key="4">
    <source>
        <dbReference type="PROSITE-ProRule" id="PRU00169"/>
    </source>
</evidence>
<dbReference type="Pfam" id="PF00512">
    <property type="entry name" value="HisKA"/>
    <property type="match status" value="1"/>
</dbReference>
<feature type="domain" description="Response regulatory" evidence="7">
    <location>
        <begin position="733"/>
        <end position="849"/>
    </location>
</feature>
<dbReference type="InterPro" id="IPR001789">
    <property type="entry name" value="Sig_transdc_resp-reg_receiver"/>
</dbReference>
<dbReference type="SUPFAM" id="SSF55874">
    <property type="entry name" value="ATPase domain of HSP90 chaperone/DNA topoisomerase II/histidine kinase"/>
    <property type="match status" value="1"/>
</dbReference>
<reference evidence="8 9" key="1">
    <citation type="journal article" date="2017" name="ISME J.">
        <title>Potential for microbial H2 and metal transformations associated with novel bacteria and archaea in deep terrestrial subsurface sediments.</title>
        <authorList>
            <person name="Hernsdorf A.W."/>
            <person name="Amano Y."/>
            <person name="Miyakawa K."/>
            <person name="Ise K."/>
            <person name="Suzuki Y."/>
            <person name="Anantharaman K."/>
            <person name="Probst A."/>
            <person name="Burstein D."/>
            <person name="Thomas B.C."/>
            <person name="Banfield J.F."/>
        </authorList>
    </citation>
    <scope>NUCLEOTIDE SEQUENCE [LARGE SCALE GENOMIC DNA]</scope>
    <source>
        <strain evidence="8">HGW-Wallbacteria-1</strain>
    </source>
</reference>
<dbReference type="NCBIfam" id="TIGR00229">
    <property type="entry name" value="sensory_box"/>
    <property type="match status" value="1"/>
</dbReference>
<evidence type="ECO:0000259" key="6">
    <source>
        <dbReference type="PROSITE" id="PS50109"/>
    </source>
</evidence>
<dbReference type="InterPro" id="IPR001638">
    <property type="entry name" value="Solute-binding_3/MltF_N"/>
</dbReference>
<dbReference type="GO" id="GO:0000155">
    <property type="term" value="F:phosphorelay sensor kinase activity"/>
    <property type="evidence" value="ECO:0007669"/>
    <property type="project" value="InterPro"/>
</dbReference>
<dbReference type="SMART" id="SM00448">
    <property type="entry name" value="REC"/>
    <property type="match status" value="1"/>
</dbReference>
<dbReference type="InterPro" id="IPR035965">
    <property type="entry name" value="PAS-like_dom_sf"/>
</dbReference>
<dbReference type="SUPFAM" id="SSF52172">
    <property type="entry name" value="CheY-like"/>
    <property type="match status" value="1"/>
</dbReference>
<name>A0A2N1PM53_9BACT</name>
<dbReference type="Gene3D" id="3.30.565.10">
    <property type="entry name" value="Histidine kinase-like ATPase, C-terminal domain"/>
    <property type="match status" value="1"/>
</dbReference>
<dbReference type="SUPFAM" id="SSF55785">
    <property type="entry name" value="PYP-like sensor domain (PAS domain)"/>
    <property type="match status" value="1"/>
</dbReference>
<dbReference type="SUPFAM" id="SSF53850">
    <property type="entry name" value="Periplasmic binding protein-like II"/>
    <property type="match status" value="1"/>
</dbReference>
<dbReference type="Gene3D" id="3.40.190.10">
    <property type="entry name" value="Periplasmic binding protein-like II"/>
    <property type="match status" value="2"/>
</dbReference>
<evidence type="ECO:0000313" key="8">
    <source>
        <dbReference type="EMBL" id="PKK89400.1"/>
    </source>
</evidence>
<accession>A0A2N1PM53</accession>
<dbReference type="Pfam" id="PF00497">
    <property type="entry name" value="SBP_bac_3"/>
    <property type="match status" value="1"/>
</dbReference>
<comment type="catalytic activity">
    <reaction evidence="1">
        <text>ATP + protein L-histidine = ADP + protein N-phospho-L-histidine.</text>
        <dbReference type="EC" id="2.7.13.3"/>
    </reaction>
</comment>
<dbReference type="CDD" id="cd00130">
    <property type="entry name" value="PAS"/>
    <property type="match status" value="1"/>
</dbReference>
<feature type="domain" description="Histidine kinase" evidence="6">
    <location>
        <begin position="487"/>
        <end position="710"/>
    </location>
</feature>
<dbReference type="PROSITE" id="PS50110">
    <property type="entry name" value="RESPONSE_REGULATORY"/>
    <property type="match status" value="1"/>
</dbReference>
<dbReference type="Pfam" id="PF08448">
    <property type="entry name" value="PAS_4"/>
    <property type="match status" value="1"/>
</dbReference>
<dbReference type="SUPFAM" id="SSF47384">
    <property type="entry name" value="Homodimeric domain of signal transducing histidine kinase"/>
    <property type="match status" value="1"/>
</dbReference>
<keyword evidence="5" id="KW-0812">Transmembrane</keyword>
<dbReference type="InterPro" id="IPR003661">
    <property type="entry name" value="HisK_dim/P_dom"/>
</dbReference>
<dbReference type="InterPro" id="IPR011006">
    <property type="entry name" value="CheY-like_superfamily"/>
</dbReference>
<dbReference type="Gene3D" id="3.30.450.20">
    <property type="entry name" value="PAS domain"/>
    <property type="match status" value="1"/>
</dbReference>
<sequence length="859" mass="95926">MTYNKAEFSLKFISLFLTVAFSGIFPLTLSGLAAQSDNSWQTEHLSPSEIQWLSNHSVIRIAPDPDFKPLEFFENDGTYSGIGADFLKLIESRLGIKFTIIRLNTWNEVISEFRSRKVDVLNAVVKTPEREKYMLFTSPYLNFPSVIISRKTVKTSLTMELLSGMKVVMVSGYGYADLMKSRFPQIDFDFSTDISAALRKVSLGLADAFVGDLATASQCIQDSGITNLKIVGETSPDNISGFGIRSDWPVLKEILEKACADITDIEKRTIISKWIQIEFQPGITLAEFHQTLSIIAGGIIVLLAWFLIWNRFLKRKIQESTTALEKELADRIRTQEQLARSKTMMRAMIDSLPMWLACTDCDGNYFIANKYYSDTFNIPMTQIQGHNFREFFPEPLYTNHKHLLDQCLLTNRPVTFEDEVLINETSGSRMVYGTYTPLIDDQGTCWGIGAAVSDITDLKNSEAEKLKLETQLTQSRNLDSIGRLAGGVAHDFNNMLGVILGYIEIIRDNIPLDSPILEDLKDMEDAAIRSRDLTGQLLTFSRKQVIVPDIINLNDIINLSIGTLSRLMGEDIQLVFNADANLRNVRMDSIQVDQILVNIAANARDAMPEGGKFTITTSNADIAGSEIPPEFELQDGSFALLSISDNGMGMTEDVKSTIFEPFFTTKEGSKGTGLGMATVYGIVRQNKGFILVDSSPGKGTAFHIYLPSSGTDRPQRPVHHRKTHGESPVCKANILLVEDEEMILRMTTSMLKKLGFQITATNSSLEAIEICSEPDKIFDLIISDVVMPEISGREMYERISMKNPGIPILYMSGYTSEIIARHGILEKGIHFIQKPFGVNELKFKIDEICSEEPKSIDGS</sequence>